<dbReference type="AlphaFoldDB" id="A0A841BUJ6"/>
<comment type="caution">
    <text evidence="1">The sequence shown here is derived from an EMBL/GenBank/DDBJ whole genome shotgun (WGS) entry which is preliminary data.</text>
</comment>
<protein>
    <recommendedName>
        <fullName evidence="3">LppX_LprAFG lipoprotein</fullName>
    </recommendedName>
</protein>
<evidence type="ECO:0000313" key="1">
    <source>
        <dbReference type="EMBL" id="MBB5872787.1"/>
    </source>
</evidence>
<name>A0A841BUJ6_9ACTN</name>
<sequence>MRVRALVVMLALAVAGCSDPGTPKIEIVEPSPVVDDPAARAALAHSLDFIATTSFETYLNMGPQVDAAGFMDAPHRVAQLATVVKNGDKATTVRIRLIGDSTYYKLDGMTVPDVGDRWVLLERAKTPVGSVMSFDPLRNDPSGGARVLHAVTAAERDGDGFRGTVDMTRIGKGSGIALRPEQLGALKDGGTAVPFEASLDAQGRLVQLRLTLVAGEDFLPVQVRYSAFGTAGAVAKPADADVIVAPASFYPLLGAG</sequence>
<gene>
    <name evidence="1" type="ORF">F4553_006221</name>
</gene>
<dbReference type="Gene3D" id="2.50.20.20">
    <property type="match status" value="1"/>
</dbReference>
<evidence type="ECO:0000313" key="2">
    <source>
        <dbReference type="Proteomes" id="UP000587527"/>
    </source>
</evidence>
<proteinExistence type="predicted"/>
<dbReference type="RefSeq" id="WP_184842952.1">
    <property type="nucleotide sequence ID" value="NZ_JACHMN010000003.1"/>
</dbReference>
<dbReference type="PROSITE" id="PS51257">
    <property type="entry name" value="PROKAR_LIPOPROTEIN"/>
    <property type="match status" value="1"/>
</dbReference>
<dbReference type="Proteomes" id="UP000587527">
    <property type="component" value="Unassembled WGS sequence"/>
</dbReference>
<evidence type="ECO:0008006" key="3">
    <source>
        <dbReference type="Google" id="ProtNLM"/>
    </source>
</evidence>
<organism evidence="1 2">
    <name type="scientific">Allocatelliglobosispora scoriae</name>
    <dbReference type="NCBI Taxonomy" id="643052"/>
    <lineage>
        <taxon>Bacteria</taxon>
        <taxon>Bacillati</taxon>
        <taxon>Actinomycetota</taxon>
        <taxon>Actinomycetes</taxon>
        <taxon>Micromonosporales</taxon>
        <taxon>Micromonosporaceae</taxon>
        <taxon>Allocatelliglobosispora</taxon>
    </lineage>
</organism>
<keyword evidence="2" id="KW-1185">Reference proteome</keyword>
<reference evidence="1 2" key="1">
    <citation type="submission" date="2020-08" db="EMBL/GenBank/DDBJ databases">
        <title>Sequencing the genomes of 1000 actinobacteria strains.</title>
        <authorList>
            <person name="Klenk H.-P."/>
        </authorList>
    </citation>
    <scope>NUCLEOTIDE SEQUENCE [LARGE SCALE GENOMIC DNA]</scope>
    <source>
        <strain evidence="1 2">DSM 45362</strain>
    </source>
</reference>
<accession>A0A841BUJ6</accession>
<dbReference type="EMBL" id="JACHMN010000003">
    <property type="protein sequence ID" value="MBB5872787.1"/>
    <property type="molecule type" value="Genomic_DNA"/>
</dbReference>